<proteinExistence type="predicted"/>
<accession>A0AAW9ECU5</accession>
<dbReference type="GO" id="GO:0016740">
    <property type="term" value="F:transferase activity"/>
    <property type="evidence" value="ECO:0007669"/>
    <property type="project" value="UniProtKB-KW"/>
</dbReference>
<dbReference type="EMBL" id="JAWZZT010001376">
    <property type="protein sequence ID" value="MDX7018841.1"/>
    <property type="molecule type" value="Genomic_DNA"/>
</dbReference>
<evidence type="ECO:0000313" key="1">
    <source>
        <dbReference type="EMBL" id="MDX7018841.1"/>
    </source>
</evidence>
<feature type="non-terminal residue" evidence="1">
    <location>
        <position position="1"/>
    </location>
</feature>
<evidence type="ECO:0000313" key="2">
    <source>
        <dbReference type="Proteomes" id="UP001279012"/>
    </source>
</evidence>
<reference evidence="1" key="1">
    <citation type="submission" date="2023-11" db="EMBL/GenBank/DDBJ databases">
        <title>Detection of rare carbapenemases in Enterobacterales - comparison of two colorimetric and two CIM-based carbapenemase assays.</title>
        <authorList>
            <person name="Schaffarczyk L."/>
            <person name="Noster J."/>
            <person name="Stelzer Y."/>
            <person name="Sattler J."/>
            <person name="Gatermann S."/>
            <person name="Hamprecht A."/>
        </authorList>
    </citation>
    <scope>NUCLEOTIDE SEQUENCE</scope>
    <source>
        <strain evidence="1">CIM-Cont-037</strain>
    </source>
</reference>
<name>A0AAW9ECU5_KLEAE</name>
<protein>
    <submittedName>
        <fullName evidence="1">Glycosyl transferase</fullName>
    </submittedName>
</protein>
<gene>
    <name evidence="1" type="ORF">SJ059_30915</name>
</gene>
<comment type="caution">
    <text evidence="1">The sequence shown here is derived from an EMBL/GenBank/DDBJ whole genome shotgun (WGS) entry which is preliminary data.</text>
</comment>
<keyword evidence="1" id="KW-0808">Transferase</keyword>
<dbReference type="AlphaFoldDB" id="A0AAW9ECU5"/>
<organism evidence="1 2">
    <name type="scientific">Klebsiella aerogenes</name>
    <name type="common">Enterobacter aerogenes</name>
    <dbReference type="NCBI Taxonomy" id="548"/>
    <lineage>
        <taxon>Bacteria</taxon>
        <taxon>Pseudomonadati</taxon>
        <taxon>Pseudomonadota</taxon>
        <taxon>Gammaproteobacteria</taxon>
        <taxon>Enterobacterales</taxon>
        <taxon>Enterobacteriaceae</taxon>
        <taxon>Klebsiella/Raoultella group</taxon>
        <taxon>Klebsiella</taxon>
    </lineage>
</organism>
<dbReference type="Proteomes" id="UP001279012">
    <property type="component" value="Unassembled WGS sequence"/>
</dbReference>
<sequence length="40" mass="4235">LLNGLQSVMNLAVLSAGLVKGLTKPVRDPLTPPNSKIIHE</sequence>